<dbReference type="GO" id="GO:0009247">
    <property type="term" value="P:glycolipid biosynthetic process"/>
    <property type="evidence" value="ECO:0007669"/>
    <property type="project" value="TreeGrafter"/>
</dbReference>
<gene>
    <name evidence="3" type="ORF">CTAYLR_001410</name>
</gene>
<evidence type="ECO:0000313" key="3">
    <source>
        <dbReference type="EMBL" id="KAJ8600435.1"/>
    </source>
</evidence>
<comment type="similarity">
    <text evidence="1">Belongs to the saccharopine dehydrogenase family.</text>
</comment>
<dbReference type="GO" id="GO:0005886">
    <property type="term" value="C:plasma membrane"/>
    <property type="evidence" value="ECO:0007669"/>
    <property type="project" value="TreeGrafter"/>
</dbReference>
<reference evidence="3" key="1">
    <citation type="submission" date="2023-01" db="EMBL/GenBank/DDBJ databases">
        <title>Metagenome sequencing of chrysophaentin producing Chrysophaeum taylorii.</title>
        <authorList>
            <person name="Davison J."/>
            <person name="Bewley C."/>
        </authorList>
    </citation>
    <scope>NUCLEOTIDE SEQUENCE</scope>
    <source>
        <strain evidence="3">NIES-1699</strain>
    </source>
</reference>
<organism evidence="3 4">
    <name type="scientific">Chrysophaeum taylorii</name>
    <dbReference type="NCBI Taxonomy" id="2483200"/>
    <lineage>
        <taxon>Eukaryota</taxon>
        <taxon>Sar</taxon>
        <taxon>Stramenopiles</taxon>
        <taxon>Ochrophyta</taxon>
        <taxon>Pelagophyceae</taxon>
        <taxon>Pelagomonadales</taxon>
        <taxon>Pelagomonadaceae</taxon>
        <taxon>Chrysophaeum</taxon>
    </lineage>
</organism>
<protein>
    <recommendedName>
        <fullName evidence="2">Saccharopine dehydrogenase NADP binding domain-containing protein</fullName>
    </recommendedName>
</protein>
<dbReference type="InterPro" id="IPR005097">
    <property type="entry name" value="Sacchrp_dh_NADP-bd"/>
</dbReference>
<proteinExistence type="inferred from homology"/>
<dbReference type="Gene3D" id="3.40.50.720">
    <property type="entry name" value="NAD(P)-binding Rossmann-like Domain"/>
    <property type="match status" value="1"/>
</dbReference>
<keyword evidence="4" id="KW-1185">Reference proteome</keyword>
<dbReference type="Proteomes" id="UP001230188">
    <property type="component" value="Unassembled WGS sequence"/>
</dbReference>
<comment type="caution">
    <text evidence="3">The sequence shown here is derived from an EMBL/GenBank/DDBJ whole genome shotgun (WGS) entry which is preliminary data.</text>
</comment>
<sequence length="358" mass="37263">MPDFNVEFDRAFTQGISKSARSFRWAVGGRDAAKVEALGEALAGSAAPPAAAVVASSEEGSVVAGSGRVVLSTAGPFSKYSDGIVAACASAGTSYVDINGEIPWVREVIDRDGDAAKRSGAVIVPNCGFDSVPSDLGAFLGFRRSSNLQGHFKMQGAMSGGTIATGILMAKEANDPAILGGIGIEDPVAPVAPTDARPYWLAPFGMASINTRVVRRSARLLDREVRYQEYVVAPSEMVAAKMAKSALTPPEKIQGMVDAGRLFKPSQGPDAKTRAESWFELTVVDAAENTPLVVVKGGDPGYDETAKMVSEAALALVLGDPLGACEGRGGVWTPATAFGDTLVSRLRAADMTIEEIPP</sequence>
<dbReference type="AlphaFoldDB" id="A0AAD7XLI4"/>
<dbReference type="Pfam" id="PF03435">
    <property type="entry name" value="Sacchrp_dh_NADP"/>
    <property type="match status" value="1"/>
</dbReference>
<name>A0AAD7XLI4_9STRA</name>
<feature type="domain" description="Saccharopine dehydrogenase NADP binding" evidence="2">
    <location>
        <begin position="17"/>
        <end position="124"/>
    </location>
</feature>
<dbReference type="PANTHER" id="PTHR12286">
    <property type="entry name" value="SACCHAROPINE DEHYDROGENASE-LIKE OXIDOREDUCTASE"/>
    <property type="match status" value="1"/>
</dbReference>
<evidence type="ECO:0000313" key="4">
    <source>
        <dbReference type="Proteomes" id="UP001230188"/>
    </source>
</evidence>
<dbReference type="InterPro" id="IPR051276">
    <property type="entry name" value="Saccharopine_DH-like_oxidrdct"/>
</dbReference>
<accession>A0AAD7XLI4</accession>
<evidence type="ECO:0000259" key="2">
    <source>
        <dbReference type="Pfam" id="PF03435"/>
    </source>
</evidence>
<evidence type="ECO:0000256" key="1">
    <source>
        <dbReference type="ARBA" id="ARBA00038048"/>
    </source>
</evidence>
<dbReference type="EMBL" id="JAQMWT010000523">
    <property type="protein sequence ID" value="KAJ8600435.1"/>
    <property type="molecule type" value="Genomic_DNA"/>
</dbReference>
<dbReference type="PANTHER" id="PTHR12286:SF5">
    <property type="entry name" value="SACCHAROPINE DEHYDROGENASE-LIKE OXIDOREDUCTASE"/>
    <property type="match status" value="1"/>
</dbReference>